<evidence type="ECO:0000313" key="3">
    <source>
        <dbReference type="Proteomes" id="UP000066480"/>
    </source>
</evidence>
<organism evidence="2 3">
    <name type="scientific">Luteipulveratus mongoliensis</name>
    <dbReference type="NCBI Taxonomy" id="571913"/>
    <lineage>
        <taxon>Bacteria</taxon>
        <taxon>Bacillati</taxon>
        <taxon>Actinomycetota</taxon>
        <taxon>Actinomycetes</taxon>
        <taxon>Micrococcales</taxon>
        <taxon>Dermacoccaceae</taxon>
        <taxon>Luteipulveratus</taxon>
    </lineage>
</organism>
<evidence type="ECO:0000313" key="2">
    <source>
        <dbReference type="EMBL" id="AKU18191.1"/>
    </source>
</evidence>
<gene>
    <name evidence="2" type="ORF">VV02_23970</name>
</gene>
<evidence type="ECO:0000256" key="1">
    <source>
        <dbReference type="SAM" id="MobiDB-lite"/>
    </source>
</evidence>
<dbReference type="EMBL" id="CP011112">
    <property type="protein sequence ID" value="AKU18191.1"/>
    <property type="molecule type" value="Genomic_DNA"/>
</dbReference>
<dbReference type="KEGG" id="lmoi:VV02_23970"/>
<protein>
    <submittedName>
        <fullName evidence="2">Uncharacterized protein</fullName>
    </submittedName>
</protein>
<name>A0A0K1JNA7_9MICO</name>
<accession>A0A0K1JNA7</accession>
<dbReference type="Proteomes" id="UP000066480">
    <property type="component" value="Chromosome"/>
</dbReference>
<feature type="region of interest" description="Disordered" evidence="1">
    <location>
        <begin position="1"/>
        <end position="21"/>
    </location>
</feature>
<keyword evidence="3" id="KW-1185">Reference proteome</keyword>
<sequence length="121" mass="13226">MHENNPTNHERGPRDNSPEKDEAHCYWRSRYGDSPEADAAFDECFLGAYASGADWARSAIDEAGVLETIGAKVGTLLSGYIKFDAAQFAADRWNAGDITMISNPAGGVWVFATDHDLETRS</sequence>
<dbReference type="AlphaFoldDB" id="A0A0K1JNA7"/>
<reference evidence="2 3" key="1">
    <citation type="submission" date="2015-03" db="EMBL/GenBank/DDBJ databases">
        <title>Luteipulveratus halotolerans sp. nov., a novel actinobacterium (Dermacoccaceae) from Sarawak, Malaysia.</title>
        <authorList>
            <person name="Juboi H."/>
            <person name="Basik A."/>
            <person name="Shamsul S.S."/>
            <person name="Arnold P."/>
            <person name="Schmitt E.K."/>
            <person name="Sanglier J.-J."/>
            <person name="Yeo T."/>
        </authorList>
    </citation>
    <scope>NUCLEOTIDE SEQUENCE [LARGE SCALE GENOMIC DNA]</scope>
    <source>
        <strain evidence="2 3">MN07-A0370</strain>
    </source>
</reference>
<proteinExistence type="predicted"/>
<dbReference type="RefSeq" id="WP_052595709.1">
    <property type="nucleotide sequence ID" value="NZ_CP011112.1"/>
</dbReference>